<keyword evidence="5" id="KW-0812">Transmembrane</keyword>
<dbReference type="CDD" id="cd01949">
    <property type="entry name" value="GGDEF"/>
    <property type="match status" value="1"/>
</dbReference>
<evidence type="ECO:0000313" key="9">
    <source>
        <dbReference type="Proteomes" id="UP000256999"/>
    </source>
</evidence>
<comment type="catalytic activity">
    <reaction evidence="3">
        <text>2 GTP = 3',3'-c-di-GMP + 2 diphosphate</text>
        <dbReference type="Rhea" id="RHEA:24898"/>
        <dbReference type="ChEBI" id="CHEBI:33019"/>
        <dbReference type="ChEBI" id="CHEBI:37565"/>
        <dbReference type="ChEBI" id="CHEBI:58805"/>
        <dbReference type="EC" id="2.7.7.65"/>
    </reaction>
</comment>
<dbReference type="PANTHER" id="PTHR45138">
    <property type="entry name" value="REGULATORY COMPONENTS OF SENSORY TRANSDUCTION SYSTEM"/>
    <property type="match status" value="1"/>
</dbReference>
<dbReference type="PROSITE" id="PS50887">
    <property type="entry name" value="GGDEF"/>
    <property type="match status" value="1"/>
</dbReference>
<dbReference type="NCBIfam" id="TIGR00254">
    <property type="entry name" value="GGDEF"/>
    <property type="match status" value="1"/>
</dbReference>
<keyword evidence="4" id="KW-0175">Coiled coil</keyword>
<keyword evidence="5" id="KW-1133">Transmembrane helix</keyword>
<organism evidence="8 9">
    <name type="scientific">Thalassotalea euphylliae</name>
    <dbReference type="NCBI Taxonomy" id="1655234"/>
    <lineage>
        <taxon>Bacteria</taxon>
        <taxon>Pseudomonadati</taxon>
        <taxon>Pseudomonadota</taxon>
        <taxon>Gammaproteobacteria</taxon>
        <taxon>Alteromonadales</taxon>
        <taxon>Colwelliaceae</taxon>
        <taxon>Thalassotalea</taxon>
    </lineage>
</organism>
<dbReference type="InterPro" id="IPR011623">
    <property type="entry name" value="7TMR_DISM_rcpt_extracell_dom1"/>
</dbReference>
<gene>
    <name evidence="8" type="ORF">DXX92_18760</name>
</gene>
<feature type="coiled-coil region" evidence="4">
    <location>
        <begin position="418"/>
        <end position="471"/>
    </location>
</feature>
<comment type="caution">
    <text evidence="8">The sequence shown here is derived from an EMBL/GenBank/DDBJ whole genome shotgun (WGS) entry which is preliminary data.</text>
</comment>
<sequence length="642" mass="72435">MIKAVVVTTVVRCLALLCLWHSLVATASHDVVHLTKAPQGNALGTQGNSTVEISALYKASQDDIQTHPKNIEQIASADTAWQKLESQHLPIAEGGNWYKVVINNPSQAFATSFVTLGNDIVFSSFNVFSEAHGQQIHQESTTLLATNHWLTELTLAPNEYRTLYIQLRSSSELYRPISVESGQQFTAKQGSLQYRNAFAVGAVVAIAIMSLLLGITVRDKALAWLSVYFFLRAGLLSVLVGGHLYYLFPNHDELRGIELLALVGLSTLAFIWFTVYLFQLTKLMPIVVKFAKFASLLLIAISLVSFYLPLSAIVLSTNIVFIAMLVALFTLGLYLHQRKQRLALLFSVIMAVQFLFGLIISLGLFFDISPFSARESLLVVSFLFNVILVVFLICRMYYYQMQDKQLAQKQALANAMTSKQAHEKLIALQEENQEELEQRVQERTLELNIALTELEEANRELEQKNTIDELTGLYNRRFYDQRMLAEYRRSKRNLTPLSLVVIDLDYFKRVNDKYGHLAGDQCLSWLAQHIKQSLKRSTDIGCRYGGEEFCLILPDTDQAGAISLAEELRKAVQSFDFVYHEQHISLTVSCGIATYTQQEHIEPAHIFCAADKALYQAKHNGRNQIKTQEISPDLLIQEHSHD</sequence>
<protein>
    <recommendedName>
        <fullName evidence="2">diguanylate cyclase</fullName>
        <ecNumber evidence="2">2.7.7.65</ecNumber>
    </recommendedName>
</protein>
<dbReference type="Pfam" id="PF00990">
    <property type="entry name" value="GGDEF"/>
    <property type="match status" value="1"/>
</dbReference>
<comment type="cofactor">
    <cofactor evidence="1">
        <name>Mg(2+)</name>
        <dbReference type="ChEBI" id="CHEBI:18420"/>
    </cofactor>
</comment>
<evidence type="ECO:0000256" key="1">
    <source>
        <dbReference type="ARBA" id="ARBA00001946"/>
    </source>
</evidence>
<dbReference type="Pfam" id="PF07696">
    <property type="entry name" value="7TMR-DISMED2"/>
    <property type="match status" value="1"/>
</dbReference>
<dbReference type="GO" id="GO:0052621">
    <property type="term" value="F:diguanylate cyclase activity"/>
    <property type="evidence" value="ECO:0007669"/>
    <property type="project" value="UniProtKB-EC"/>
</dbReference>
<feature type="transmembrane region" description="Helical" evidence="5">
    <location>
        <begin position="229"/>
        <end position="248"/>
    </location>
</feature>
<keyword evidence="6" id="KW-0732">Signal</keyword>
<dbReference type="Gene3D" id="3.30.70.270">
    <property type="match status" value="1"/>
</dbReference>
<dbReference type="EC" id="2.7.7.65" evidence="2"/>
<feature type="transmembrane region" description="Helical" evidence="5">
    <location>
        <begin position="342"/>
        <end position="366"/>
    </location>
</feature>
<name>A0A3E0UJW0_9GAMM</name>
<dbReference type="FunFam" id="3.30.70.270:FF:000001">
    <property type="entry name" value="Diguanylate cyclase domain protein"/>
    <property type="match status" value="1"/>
</dbReference>
<dbReference type="OrthoDB" id="9803824at2"/>
<dbReference type="GO" id="GO:0043709">
    <property type="term" value="P:cell adhesion involved in single-species biofilm formation"/>
    <property type="evidence" value="ECO:0007669"/>
    <property type="project" value="TreeGrafter"/>
</dbReference>
<dbReference type="InterPro" id="IPR011622">
    <property type="entry name" value="7TMR_DISM_rcpt_extracell_dom2"/>
</dbReference>
<feature type="transmembrane region" description="Helical" evidence="5">
    <location>
        <begin position="314"/>
        <end position="335"/>
    </location>
</feature>
<dbReference type="PANTHER" id="PTHR45138:SF9">
    <property type="entry name" value="DIGUANYLATE CYCLASE DGCM-RELATED"/>
    <property type="match status" value="1"/>
</dbReference>
<dbReference type="AlphaFoldDB" id="A0A3E0UJW0"/>
<feature type="transmembrane region" description="Helical" evidence="5">
    <location>
        <begin position="378"/>
        <end position="398"/>
    </location>
</feature>
<dbReference type="SMART" id="SM00267">
    <property type="entry name" value="GGDEF"/>
    <property type="match status" value="1"/>
</dbReference>
<evidence type="ECO:0000256" key="5">
    <source>
        <dbReference type="SAM" id="Phobius"/>
    </source>
</evidence>
<dbReference type="GO" id="GO:1902201">
    <property type="term" value="P:negative regulation of bacterial-type flagellum-dependent cell motility"/>
    <property type="evidence" value="ECO:0007669"/>
    <property type="project" value="TreeGrafter"/>
</dbReference>
<feature type="transmembrane region" description="Helical" evidence="5">
    <location>
        <begin position="197"/>
        <end position="217"/>
    </location>
</feature>
<dbReference type="SUPFAM" id="SSF55073">
    <property type="entry name" value="Nucleotide cyclase"/>
    <property type="match status" value="1"/>
</dbReference>
<dbReference type="EMBL" id="QUOV01000001">
    <property type="protein sequence ID" value="REL37189.1"/>
    <property type="molecule type" value="Genomic_DNA"/>
</dbReference>
<feature type="transmembrane region" description="Helical" evidence="5">
    <location>
        <begin position="260"/>
        <end position="278"/>
    </location>
</feature>
<feature type="signal peptide" evidence="6">
    <location>
        <begin position="1"/>
        <end position="27"/>
    </location>
</feature>
<feature type="transmembrane region" description="Helical" evidence="5">
    <location>
        <begin position="290"/>
        <end position="308"/>
    </location>
</feature>
<dbReference type="Pfam" id="PF07695">
    <property type="entry name" value="7TMR-DISM_7TM"/>
    <property type="match status" value="1"/>
</dbReference>
<reference evidence="8 9" key="1">
    <citation type="submission" date="2018-08" db="EMBL/GenBank/DDBJ databases">
        <title>Thalassotalea euphylliae genome.</title>
        <authorList>
            <person name="Summers S."/>
            <person name="Rice S.A."/>
            <person name="Freckelton M.L."/>
            <person name="Nedved B.T."/>
            <person name="Hadfield M.G."/>
        </authorList>
    </citation>
    <scope>NUCLEOTIDE SEQUENCE [LARGE SCALE GENOMIC DNA]</scope>
    <source>
        <strain evidence="8 9">H2</strain>
    </source>
</reference>
<dbReference type="InterPro" id="IPR000160">
    <property type="entry name" value="GGDEF_dom"/>
</dbReference>
<feature type="domain" description="GGDEF" evidence="7">
    <location>
        <begin position="495"/>
        <end position="630"/>
    </location>
</feature>
<dbReference type="InterPro" id="IPR050469">
    <property type="entry name" value="Diguanylate_Cyclase"/>
</dbReference>
<evidence type="ECO:0000313" key="8">
    <source>
        <dbReference type="EMBL" id="REL37189.1"/>
    </source>
</evidence>
<keyword evidence="5" id="KW-0472">Membrane</keyword>
<feature type="chain" id="PRO_5017808344" description="diguanylate cyclase" evidence="6">
    <location>
        <begin position="28"/>
        <end position="642"/>
    </location>
</feature>
<evidence type="ECO:0000256" key="6">
    <source>
        <dbReference type="SAM" id="SignalP"/>
    </source>
</evidence>
<evidence type="ECO:0000256" key="3">
    <source>
        <dbReference type="ARBA" id="ARBA00034247"/>
    </source>
</evidence>
<evidence type="ECO:0000256" key="4">
    <source>
        <dbReference type="SAM" id="Coils"/>
    </source>
</evidence>
<dbReference type="GO" id="GO:0005886">
    <property type="term" value="C:plasma membrane"/>
    <property type="evidence" value="ECO:0007669"/>
    <property type="project" value="TreeGrafter"/>
</dbReference>
<dbReference type="Proteomes" id="UP000256999">
    <property type="component" value="Unassembled WGS sequence"/>
</dbReference>
<evidence type="ECO:0000256" key="2">
    <source>
        <dbReference type="ARBA" id="ARBA00012528"/>
    </source>
</evidence>
<dbReference type="InterPro" id="IPR043128">
    <property type="entry name" value="Rev_trsase/Diguanyl_cyclase"/>
</dbReference>
<evidence type="ECO:0000259" key="7">
    <source>
        <dbReference type="PROSITE" id="PS50887"/>
    </source>
</evidence>
<proteinExistence type="predicted"/>
<dbReference type="InterPro" id="IPR029787">
    <property type="entry name" value="Nucleotide_cyclase"/>
</dbReference>
<accession>A0A3E0UJW0</accession>